<proteinExistence type="predicted"/>
<dbReference type="EMBL" id="BGZK01000235">
    <property type="protein sequence ID" value="GBP30610.1"/>
    <property type="molecule type" value="Genomic_DNA"/>
</dbReference>
<name>A0A4C1UWK2_EUMVA</name>
<accession>A0A4C1UWK2</accession>
<evidence type="ECO:0000313" key="2">
    <source>
        <dbReference type="Proteomes" id="UP000299102"/>
    </source>
</evidence>
<dbReference type="AlphaFoldDB" id="A0A4C1UWK2"/>
<comment type="caution">
    <text evidence="1">The sequence shown here is derived from an EMBL/GenBank/DDBJ whole genome shotgun (WGS) entry which is preliminary data.</text>
</comment>
<protein>
    <submittedName>
        <fullName evidence="1">Uncharacterized protein</fullName>
    </submittedName>
</protein>
<reference evidence="1 2" key="1">
    <citation type="journal article" date="2019" name="Commun. Biol.">
        <title>The bagworm genome reveals a unique fibroin gene that provides high tensile strength.</title>
        <authorList>
            <person name="Kono N."/>
            <person name="Nakamura H."/>
            <person name="Ohtoshi R."/>
            <person name="Tomita M."/>
            <person name="Numata K."/>
            <person name="Arakawa K."/>
        </authorList>
    </citation>
    <scope>NUCLEOTIDE SEQUENCE [LARGE SCALE GENOMIC DNA]</scope>
</reference>
<gene>
    <name evidence="1" type="ORF">EVAR_76153_1</name>
</gene>
<dbReference type="Proteomes" id="UP000299102">
    <property type="component" value="Unassembled WGS sequence"/>
</dbReference>
<sequence>MISRKNSILISGLQEANEEKHEDLVTFVTSTLKEIVIEIETRNGIRRKEGQHRRWEDKLKTTAGPNRRRVAETEINGKYFITAYFVIDTKTQAICSQSDFRKRCESNYLNHSNKKLCQLPPQPHYGGYTAVNRPGAKPGDVFGNVTLISFITDGNNELAAVTQHTCFSGAWAHKSISDRGGECDVDLVAHIVREKII</sequence>
<organism evidence="1 2">
    <name type="scientific">Eumeta variegata</name>
    <name type="common">Bagworm moth</name>
    <name type="synonym">Eumeta japonica</name>
    <dbReference type="NCBI Taxonomy" id="151549"/>
    <lineage>
        <taxon>Eukaryota</taxon>
        <taxon>Metazoa</taxon>
        <taxon>Ecdysozoa</taxon>
        <taxon>Arthropoda</taxon>
        <taxon>Hexapoda</taxon>
        <taxon>Insecta</taxon>
        <taxon>Pterygota</taxon>
        <taxon>Neoptera</taxon>
        <taxon>Endopterygota</taxon>
        <taxon>Lepidoptera</taxon>
        <taxon>Glossata</taxon>
        <taxon>Ditrysia</taxon>
        <taxon>Tineoidea</taxon>
        <taxon>Psychidae</taxon>
        <taxon>Oiketicinae</taxon>
        <taxon>Eumeta</taxon>
    </lineage>
</organism>
<keyword evidence="2" id="KW-1185">Reference proteome</keyword>
<evidence type="ECO:0000313" key="1">
    <source>
        <dbReference type="EMBL" id="GBP30610.1"/>
    </source>
</evidence>